<feature type="domain" description="Peptidase C1A papain C-terminal" evidence="2">
    <location>
        <begin position="138"/>
        <end position="185"/>
    </location>
</feature>
<dbReference type="EMBL" id="OX459122">
    <property type="protein sequence ID" value="CAI9107317.1"/>
    <property type="molecule type" value="Genomic_DNA"/>
</dbReference>
<dbReference type="Gene3D" id="3.90.70.10">
    <property type="entry name" value="Cysteine proteinases"/>
    <property type="match status" value="1"/>
</dbReference>
<dbReference type="InterPro" id="IPR038765">
    <property type="entry name" value="Papain-like_cys_pep_sf"/>
</dbReference>
<protein>
    <submittedName>
        <fullName evidence="3">OLC1v1006643C1</fullName>
    </submittedName>
</protein>
<proteinExistence type="predicted"/>
<keyword evidence="4" id="KW-1185">Reference proteome</keyword>
<feature type="compositionally biased region" description="Basic and acidic residues" evidence="1">
    <location>
        <begin position="330"/>
        <end position="351"/>
    </location>
</feature>
<evidence type="ECO:0000313" key="4">
    <source>
        <dbReference type="Proteomes" id="UP001161247"/>
    </source>
</evidence>
<accession>A0AAV1DHH0</accession>
<dbReference type="AlphaFoldDB" id="A0AAV1DHH0"/>
<dbReference type="GO" id="GO:0006508">
    <property type="term" value="P:proteolysis"/>
    <property type="evidence" value="ECO:0007669"/>
    <property type="project" value="InterPro"/>
</dbReference>
<feature type="compositionally biased region" description="Basic and acidic residues" evidence="1">
    <location>
        <begin position="358"/>
        <end position="368"/>
    </location>
</feature>
<dbReference type="SUPFAM" id="SSF54001">
    <property type="entry name" value="Cysteine proteinases"/>
    <property type="match status" value="1"/>
</dbReference>
<dbReference type="InterPro" id="IPR000668">
    <property type="entry name" value="Peptidase_C1A_C"/>
</dbReference>
<dbReference type="GO" id="GO:0008234">
    <property type="term" value="F:cysteine-type peptidase activity"/>
    <property type="evidence" value="ECO:0007669"/>
    <property type="project" value="InterPro"/>
</dbReference>
<dbReference type="Pfam" id="PF00112">
    <property type="entry name" value="Peptidase_C1"/>
    <property type="match status" value="1"/>
</dbReference>
<evidence type="ECO:0000256" key="1">
    <source>
        <dbReference type="SAM" id="MobiDB-lite"/>
    </source>
</evidence>
<feature type="compositionally biased region" description="Low complexity" evidence="1">
    <location>
        <begin position="245"/>
        <end position="258"/>
    </location>
</feature>
<feature type="region of interest" description="Disordered" evidence="1">
    <location>
        <begin position="289"/>
        <end position="386"/>
    </location>
</feature>
<sequence>MCDVMSSWFVNNGFPPVTFSRAEMHAGANKDGESNYMRCAAFAGVYGLREEIFNPYTGINPTANIYPPGTMFYLRDMVTTSCRKEILQMIKKAPGVATVPMYKRFRLAGRPGGPDPTKIYEPSEGDIENFLSLPRDKRRYHSVVVVGYGFEISFFPDGQLCVKPYYLVKNHWSDDWGYFGYLKVTMSFLERSFRGRLRLFFPLEVGLEKSPNADAWLETASTWESNYDEFKSQPSDSDLEIWRSSKASTSTDPTSTSSFQPTCGLEAGISQDEMNGYIHYNGQCYQQQGADNGHAHSNGRSEGYNRHPRRANGYHSQNTIHGRNGADSLKPSRRDPSGTEHNGSDQGERKIRGGRRMSSSEDNRHENNLVEGDSGSSQGFCNLVKN</sequence>
<evidence type="ECO:0000313" key="3">
    <source>
        <dbReference type="EMBL" id="CAI9107317.1"/>
    </source>
</evidence>
<feature type="compositionally biased region" description="Polar residues" evidence="1">
    <location>
        <begin position="374"/>
        <end position="386"/>
    </location>
</feature>
<gene>
    <name evidence="3" type="ORF">OLC1_LOCUS15664</name>
</gene>
<name>A0AAV1DHH0_OLDCO</name>
<dbReference type="Proteomes" id="UP001161247">
    <property type="component" value="Chromosome 5"/>
</dbReference>
<feature type="region of interest" description="Disordered" evidence="1">
    <location>
        <begin position="245"/>
        <end position="264"/>
    </location>
</feature>
<organism evidence="3 4">
    <name type="scientific">Oldenlandia corymbosa var. corymbosa</name>
    <dbReference type="NCBI Taxonomy" id="529605"/>
    <lineage>
        <taxon>Eukaryota</taxon>
        <taxon>Viridiplantae</taxon>
        <taxon>Streptophyta</taxon>
        <taxon>Embryophyta</taxon>
        <taxon>Tracheophyta</taxon>
        <taxon>Spermatophyta</taxon>
        <taxon>Magnoliopsida</taxon>
        <taxon>eudicotyledons</taxon>
        <taxon>Gunneridae</taxon>
        <taxon>Pentapetalae</taxon>
        <taxon>asterids</taxon>
        <taxon>lamiids</taxon>
        <taxon>Gentianales</taxon>
        <taxon>Rubiaceae</taxon>
        <taxon>Rubioideae</taxon>
        <taxon>Spermacoceae</taxon>
        <taxon>Hedyotis-Oldenlandia complex</taxon>
        <taxon>Oldenlandia</taxon>
    </lineage>
</organism>
<reference evidence="3" key="1">
    <citation type="submission" date="2023-03" db="EMBL/GenBank/DDBJ databases">
        <authorList>
            <person name="Julca I."/>
        </authorList>
    </citation>
    <scope>NUCLEOTIDE SEQUENCE</scope>
</reference>
<evidence type="ECO:0000259" key="2">
    <source>
        <dbReference type="Pfam" id="PF00112"/>
    </source>
</evidence>